<accession>A0A255GBP7</accession>
<sequence length="284" mass="32395">MDIHRLLAANHGIVSVHQLRQLGIGFPDSQDLVRRGVLSPVRRGWYRTPHWVDQRMLRAVTAGGALTCVSALDLHGLWTPPTAEVHCRRTTAITEPLPTGLIDCCPTGPRHLVQRSVDNLGMALRCAARCRSEEELIVLLDSALNLHRATRAELEQLLANEPRRVRRALSRLAPAESGTETMVRLRLRARRIEVRPQVRIGLIGRVDFLIGERLIIEVDSYEHHSRGAGYERDRERDQQLIALGYLVIRISYQQVLHRWHEPEAAILAAIRRGDHYWRSHRQQG</sequence>
<dbReference type="InterPro" id="IPR011335">
    <property type="entry name" value="Restrct_endonuc-II-like"/>
</dbReference>
<dbReference type="SUPFAM" id="SSF52980">
    <property type="entry name" value="Restriction endonuclease-like"/>
    <property type="match status" value="1"/>
</dbReference>
<evidence type="ECO:0000313" key="3">
    <source>
        <dbReference type="Proteomes" id="UP000215896"/>
    </source>
</evidence>
<dbReference type="Proteomes" id="UP000215896">
    <property type="component" value="Unassembled WGS sequence"/>
</dbReference>
<dbReference type="EMBL" id="NMVO01000015">
    <property type="protein sequence ID" value="OYO11693.1"/>
    <property type="molecule type" value="Genomic_DNA"/>
</dbReference>
<dbReference type="Gene3D" id="3.40.960.10">
    <property type="entry name" value="VSR Endonuclease"/>
    <property type="match status" value="1"/>
</dbReference>
<proteinExistence type="predicted"/>
<dbReference type="RefSeq" id="WP_094406104.1">
    <property type="nucleotide sequence ID" value="NZ_NMVO01000015.1"/>
</dbReference>
<dbReference type="AlphaFoldDB" id="A0A255GBP7"/>
<feature type="domain" description="DUF559" evidence="1">
    <location>
        <begin position="177"/>
        <end position="270"/>
    </location>
</feature>
<dbReference type="OrthoDB" id="2594539at2"/>
<dbReference type="InterPro" id="IPR007569">
    <property type="entry name" value="DUF559"/>
</dbReference>
<comment type="caution">
    <text evidence="2">The sequence shown here is derived from an EMBL/GenBank/DDBJ whole genome shotgun (WGS) entry which is preliminary data.</text>
</comment>
<dbReference type="Pfam" id="PF04480">
    <property type="entry name" value="DUF559"/>
    <property type="match status" value="1"/>
</dbReference>
<name>A0A255GBP7_9ACTN</name>
<protein>
    <recommendedName>
        <fullName evidence="1">DUF559 domain-containing protein</fullName>
    </recommendedName>
</protein>
<keyword evidence="3" id="KW-1185">Reference proteome</keyword>
<organism evidence="2 3">
    <name type="scientific">Enemella evansiae</name>
    <dbReference type="NCBI Taxonomy" id="2016499"/>
    <lineage>
        <taxon>Bacteria</taxon>
        <taxon>Bacillati</taxon>
        <taxon>Actinomycetota</taxon>
        <taxon>Actinomycetes</taxon>
        <taxon>Propionibacteriales</taxon>
        <taxon>Propionibacteriaceae</taxon>
        <taxon>Enemella</taxon>
    </lineage>
</organism>
<reference evidence="2 3" key="1">
    <citation type="submission" date="2017-07" db="EMBL/GenBank/DDBJ databases">
        <title>Draft whole genome sequences of clinical Proprionibacteriaceae strains.</title>
        <authorList>
            <person name="Bernier A.-M."/>
            <person name="Bernard K."/>
            <person name="Domingo M.-C."/>
        </authorList>
    </citation>
    <scope>NUCLEOTIDE SEQUENCE [LARGE SCALE GENOMIC DNA]</scope>
    <source>
        <strain evidence="2 3">NML 030167</strain>
    </source>
</reference>
<evidence type="ECO:0000259" key="1">
    <source>
        <dbReference type="Pfam" id="PF04480"/>
    </source>
</evidence>
<evidence type="ECO:0000313" key="2">
    <source>
        <dbReference type="EMBL" id="OYO11693.1"/>
    </source>
</evidence>
<gene>
    <name evidence="2" type="ORF">CGZ94_14860</name>
</gene>